<dbReference type="GeneID" id="100893289"/>
<evidence type="ECO:0000256" key="4">
    <source>
        <dbReference type="ARBA" id="ARBA00022989"/>
    </source>
</evidence>
<dbReference type="PANTHER" id="PTHR24248:SF185">
    <property type="entry name" value="DOPAMINE RECEPTOR 2"/>
    <property type="match status" value="1"/>
</dbReference>
<feature type="transmembrane region" description="Helical" evidence="10">
    <location>
        <begin position="111"/>
        <end position="135"/>
    </location>
</feature>
<dbReference type="Pfam" id="PF00001">
    <property type="entry name" value="7tm_1"/>
    <property type="match status" value="1"/>
</dbReference>
<protein>
    <recommendedName>
        <fullName evidence="11">G-protein coupled receptors family 1 profile domain-containing protein</fullName>
    </recommendedName>
</protein>
<dbReference type="GO" id="GO:0043410">
    <property type="term" value="P:positive regulation of MAPK cascade"/>
    <property type="evidence" value="ECO:0000318"/>
    <property type="project" value="GO_Central"/>
</dbReference>
<evidence type="ECO:0000256" key="8">
    <source>
        <dbReference type="ARBA" id="ARBA00023224"/>
    </source>
</evidence>
<dbReference type="InterPro" id="IPR017452">
    <property type="entry name" value="GPCR_Rhodpsn_7TM"/>
</dbReference>
<dbReference type="OMA" id="CDIWHSL"/>
<feature type="transmembrane region" description="Helical" evidence="10">
    <location>
        <begin position="374"/>
        <end position="394"/>
    </location>
</feature>
<dbReference type="GO" id="GO:0071880">
    <property type="term" value="P:adenylate cyclase-activating adrenergic receptor signaling pathway"/>
    <property type="evidence" value="ECO:0000318"/>
    <property type="project" value="GO_Central"/>
</dbReference>
<evidence type="ECO:0000256" key="5">
    <source>
        <dbReference type="ARBA" id="ARBA00023040"/>
    </source>
</evidence>
<feature type="domain" description="G-protein coupled receptors family 1 profile" evidence="11">
    <location>
        <begin position="127"/>
        <end position="430"/>
    </location>
</feature>
<dbReference type="SMART" id="SM01381">
    <property type="entry name" value="7TM_GPCR_Srsx"/>
    <property type="match status" value="1"/>
</dbReference>
<dbReference type="RefSeq" id="XP_011674709.1">
    <property type="nucleotide sequence ID" value="XM_011676407.2"/>
</dbReference>
<dbReference type="Proteomes" id="UP000007110">
    <property type="component" value="Unassembled WGS sequence"/>
</dbReference>
<dbReference type="SMR" id="A0A7M7HL59"/>
<feature type="transmembrane region" description="Helical" evidence="10">
    <location>
        <begin position="228"/>
        <end position="250"/>
    </location>
</feature>
<dbReference type="InterPro" id="IPR000276">
    <property type="entry name" value="GPCR_Rhodpsn"/>
</dbReference>
<keyword evidence="2" id="KW-1003">Cell membrane</keyword>
<keyword evidence="13" id="KW-1185">Reference proteome</keyword>
<evidence type="ECO:0000256" key="3">
    <source>
        <dbReference type="ARBA" id="ARBA00022692"/>
    </source>
</evidence>
<evidence type="ECO:0000256" key="9">
    <source>
        <dbReference type="RuleBase" id="RU000688"/>
    </source>
</evidence>
<dbReference type="PRINTS" id="PR00237">
    <property type="entry name" value="GPCRRHODOPSN"/>
</dbReference>
<dbReference type="Gene3D" id="1.20.1070.10">
    <property type="entry name" value="Rhodopsin 7-helix transmembrane proteins"/>
    <property type="match status" value="1"/>
</dbReference>
<feature type="transmembrane region" description="Helical" evidence="10">
    <location>
        <begin position="147"/>
        <end position="168"/>
    </location>
</feature>
<comment type="similarity">
    <text evidence="9">Belongs to the G-protein coupled receptor 1 family.</text>
</comment>
<dbReference type="EnsemblMetazoa" id="XM_011676407">
    <property type="protein sequence ID" value="XP_011674709"/>
    <property type="gene ID" value="LOC100893289"/>
</dbReference>
<dbReference type="AlphaFoldDB" id="A0A7M7HL59"/>
<keyword evidence="4 10" id="KW-1133">Transmembrane helix</keyword>
<dbReference type="PROSITE" id="PS00237">
    <property type="entry name" value="G_PROTEIN_RECEP_F1_1"/>
    <property type="match status" value="1"/>
</dbReference>
<evidence type="ECO:0000256" key="7">
    <source>
        <dbReference type="ARBA" id="ARBA00023170"/>
    </source>
</evidence>
<dbReference type="SUPFAM" id="SSF81321">
    <property type="entry name" value="Family A G protein-coupled receptor-like"/>
    <property type="match status" value="1"/>
</dbReference>
<proteinExistence type="inferred from homology"/>
<evidence type="ECO:0000256" key="2">
    <source>
        <dbReference type="ARBA" id="ARBA00022475"/>
    </source>
</evidence>
<evidence type="ECO:0000256" key="1">
    <source>
        <dbReference type="ARBA" id="ARBA00004651"/>
    </source>
</evidence>
<feature type="transmembrane region" description="Helical" evidence="10">
    <location>
        <begin position="188"/>
        <end position="207"/>
    </location>
</feature>
<feature type="transmembrane region" description="Helical" evidence="10">
    <location>
        <begin position="406"/>
        <end position="433"/>
    </location>
</feature>
<keyword evidence="6 10" id="KW-0472">Membrane</keyword>
<name>A0A7M7HL59_STRPU</name>
<dbReference type="OrthoDB" id="5957871at2759"/>
<dbReference type="PANTHER" id="PTHR24248">
    <property type="entry name" value="ADRENERGIC RECEPTOR-RELATED G-PROTEIN COUPLED RECEPTOR"/>
    <property type="match status" value="1"/>
</dbReference>
<sequence length="511" mass="56363">MGTLVGTEYLTETTVASSPLSPLTRAGQTVTTGTLALTWSSDGQGSSCPDCAKTTILSSSTEDSLDYLSTDITLIPFTGDVNFSDPFGTSNYTSSPAVASDSGAHDLTRQLLVGILSILLALTITFGNTLVILAVYREHHLRTVTNLFIVSLACADFLIGTVVLPFAIHMEITQGYWPYGVVWCDLWHAFDILGCTASILNLCVIACDRYWAITHPFSYPTRMTKRMALILIGAAWVCSALISFPCIWWWHAVEPPHPPLACIFPSNTVYLVTSSFVSFYVPSIVMVFMYLKIYRTAVGQVRALRSGTKRVKNGNGMAMRLHKGGIRTIDGSLQKRVSTISNSYSPQTVQGTVSRRNSLPGKKLMSRLSHEHKAARTLGIVMGVFIICWLPFFIVNVTAPSCPTCYFHPVVLGIVTWLGYVNSALNPIIYAFASRRFKNAFTRILCAYPRKRKHGLHDWSSTRRRGSTVFNSPTGLIGDTSITQYSEDRNSVDTTSSAHSNLKYSLPYVYF</sequence>
<evidence type="ECO:0000259" key="11">
    <source>
        <dbReference type="PROSITE" id="PS50262"/>
    </source>
</evidence>
<keyword evidence="7 9" id="KW-0675">Receptor</keyword>
<organism evidence="12 13">
    <name type="scientific">Strongylocentrotus purpuratus</name>
    <name type="common">Purple sea urchin</name>
    <dbReference type="NCBI Taxonomy" id="7668"/>
    <lineage>
        <taxon>Eukaryota</taxon>
        <taxon>Metazoa</taxon>
        <taxon>Echinodermata</taxon>
        <taxon>Eleutherozoa</taxon>
        <taxon>Echinozoa</taxon>
        <taxon>Echinoidea</taxon>
        <taxon>Euechinoidea</taxon>
        <taxon>Echinacea</taxon>
        <taxon>Camarodonta</taxon>
        <taxon>Echinidea</taxon>
        <taxon>Strongylocentrotidae</taxon>
        <taxon>Strongylocentrotus</taxon>
    </lineage>
</organism>
<comment type="subcellular location">
    <subcellularLocation>
        <location evidence="1">Cell membrane</location>
        <topology evidence="1">Multi-pass membrane protein</topology>
    </subcellularLocation>
</comment>
<evidence type="ECO:0000256" key="10">
    <source>
        <dbReference type="SAM" id="Phobius"/>
    </source>
</evidence>
<reference evidence="13" key="1">
    <citation type="submission" date="2015-02" db="EMBL/GenBank/DDBJ databases">
        <title>Genome sequencing for Strongylocentrotus purpuratus.</title>
        <authorList>
            <person name="Murali S."/>
            <person name="Liu Y."/>
            <person name="Vee V."/>
            <person name="English A."/>
            <person name="Wang M."/>
            <person name="Skinner E."/>
            <person name="Han Y."/>
            <person name="Muzny D.M."/>
            <person name="Worley K.C."/>
            <person name="Gibbs R.A."/>
        </authorList>
    </citation>
    <scope>NUCLEOTIDE SEQUENCE</scope>
</reference>
<dbReference type="GO" id="GO:0004930">
    <property type="term" value="F:G protein-coupled receptor activity"/>
    <property type="evidence" value="ECO:0000318"/>
    <property type="project" value="GO_Central"/>
</dbReference>
<dbReference type="KEGG" id="spu:100893289"/>
<dbReference type="PROSITE" id="PS50262">
    <property type="entry name" value="G_PROTEIN_RECEP_F1_2"/>
    <property type="match status" value="1"/>
</dbReference>
<keyword evidence="5 9" id="KW-0297">G-protein coupled receptor</keyword>
<evidence type="ECO:0000313" key="12">
    <source>
        <dbReference type="EnsemblMetazoa" id="XP_011674709"/>
    </source>
</evidence>
<keyword evidence="8 9" id="KW-0807">Transducer</keyword>
<feature type="transmembrane region" description="Helical" evidence="10">
    <location>
        <begin position="270"/>
        <end position="291"/>
    </location>
</feature>
<evidence type="ECO:0000313" key="13">
    <source>
        <dbReference type="Proteomes" id="UP000007110"/>
    </source>
</evidence>
<accession>A0A7M7HL59</accession>
<dbReference type="GO" id="GO:0005886">
    <property type="term" value="C:plasma membrane"/>
    <property type="evidence" value="ECO:0000318"/>
    <property type="project" value="GO_Central"/>
</dbReference>
<reference evidence="12" key="2">
    <citation type="submission" date="2021-01" db="UniProtKB">
        <authorList>
            <consortium name="EnsemblMetazoa"/>
        </authorList>
    </citation>
    <scope>IDENTIFICATION</scope>
</reference>
<dbReference type="InParanoid" id="A0A7M7HL59"/>
<evidence type="ECO:0000256" key="6">
    <source>
        <dbReference type="ARBA" id="ARBA00023136"/>
    </source>
</evidence>
<keyword evidence="3 9" id="KW-0812">Transmembrane</keyword>